<proteinExistence type="inferred from homology"/>
<keyword evidence="2" id="KW-0812">Transmembrane</keyword>
<dbReference type="STRING" id="1123014.SAMN02745746_03869"/>
<evidence type="ECO:0000313" key="5">
    <source>
        <dbReference type="Proteomes" id="UP000192920"/>
    </source>
</evidence>
<keyword evidence="5" id="KW-1185">Reference proteome</keyword>
<dbReference type="AlphaFoldDB" id="A0A1Y6CAE9"/>
<organism evidence="4 5">
    <name type="scientific">Pseudogulbenkiania subflava DSM 22618</name>
    <dbReference type="NCBI Taxonomy" id="1123014"/>
    <lineage>
        <taxon>Bacteria</taxon>
        <taxon>Pseudomonadati</taxon>
        <taxon>Pseudomonadota</taxon>
        <taxon>Betaproteobacteria</taxon>
        <taxon>Neisseriales</taxon>
        <taxon>Chromobacteriaceae</taxon>
        <taxon>Pseudogulbenkiania</taxon>
    </lineage>
</organism>
<evidence type="ECO:0000259" key="3">
    <source>
        <dbReference type="Pfam" id="PF02397"/>
    </source>
</evidence>
<feature type="transmembrane region" description="Helical" evidence="2">
    <location>
        <begin position="20"/>
        <end position="44"/>
    </location>
</feature>
<dbReference type="Pfam" id="PF02397">
    <property type="entry name" value="Bac_transf"/>
    <property type="match status" value="1"/>
</dbReference>
<keyword evidence="2" id="KW-0472">Membrane</keyword>
<sequence>MSGSVLPAAGRPGSMGAKRLFDLIAAGAGLLLLAPLLLAIALWIKLDSRGPVFFRQERVGRFGQPFHIHKFRTMRVDAERHGQLTVGSDARVTGAGRFLRKSKLDELPQLIDVLLGDMSLVGPRPEVPRYVAHYPREVKALVLSVRPGITDWASIRMIDENDILGAATDPERAYLDEVLPQKLDYYVRYAQSHTLAGDVCIILATLKKIVLR</sequence>
<dbReference type="Proteomes" id="UP000192920">
    <property type="component" value="Unassembled WGS sequence"/>
</dbReference>
<protein>
    <submittedName>
        <fullName evidence="4">Sugar transferase involved in LPS biosynthesis (Colanic, teichoic acid)</fullName>
    </submittedName>
</protein>
<dbReference type="RefSeq" id="WP_085277845.1">
    <property type="nucleotide sequence ID" value="NZ_FXAG01000031.1"/>
</dbReference>
<name>A0A1Y6CAE9_9NEIS</name>
<dbReference type="GO" id="GO:0016780">
    <property type="term" value="F:phosphotransferase activity, for other substituted phosphate groups"/>
    <property type="evidence" value="ECO:0007669"/>
    <property type="project" value="TreeGrafter"/>
</dbReference>
<dbReference type="PANTHER" id="PTHR30576">
    <property type="entry name" value="COLANIC BIOSYNTHESIS UDP-GLUCOSE LIPID CARRIER TRANSFERASE"/>
    <property type="match status" value="1"/>
</dbReference>
<dbReference type="InterPro" id="IPR003362">
    <property type="entry name" value="Bact_transf"/>
</dbReference>
<comment type="similarity">
    <text evidence="1">Belongs to the bacterial sugar transferase family.</text>
</comment>
<gene>
    <name evidence="4" type="ORF">SAMN02745746_03869</name>
</gene>
<evidence type="ECO:0000256" key="1">
    <source>
        <dbReference type="ARBA" id="ARBA00006464"/>
    </source>
</evidence>
<keyword evidence="4" id="KW-0808">Transferase</keyword>
<feature type="domain" description="Bacterial sugar transferase" evidence="3">
    <location>
        <begin position="18"/>
        <end position="210"/>
    </location>
</feature>
<dbReference type="EMBL" id="FXAG01000031">
    <property type="protein sequence ID" value="SMF54368.1"/>
    <property type="molecule type" value="Genomic_DNA"/>
</dbReference>
<accession>A0A1Y6CAE9</accession>
<evidence type="ECO:0000256" key="2">
    <source>
        <dbReference type="SAM" id="Phobius"/>
    </source>
</evidence>
<keyword evidence="2" id="KW-1133">Transmembrane helix</keyword>
<evidence type="ECO:0000313" key="4">
    <source>
        <dbReference type="EMBL" id="SMF54368.1"/>
    </source>
</evidence>
<dbReference type="PANTHER" id="PTHR30576:SF20">
    <property type="entry name" value="QUINOVOSAMINEPHOSPHOTRANSFERAE-RELATED"/>
    <property type="match status" value="1"/>
</dbReference>
<reference evidence="5" key="1">
    <citation type="submission" date="2017-04" db="EMBL/GenBank/DDBJ databases">
        <authorList>
            <person name="Varghese N."/>
            <person name="Submissions S."/>
        </authorList>
    </citation>
    <scope>NUCLEOTIDE SEQUENCE [LARGE SCALE GENOMIC DNA]</scope>
    <source>
        <strain evidence="5">DSM 22618</strain>
    </source>
</reference>